<feature type="domain" description="DUF2470" evidence="1">
    <location>
        <begin position="173"/>
        <end position="255"/>
    </location>
</feature>
<dbReference type="Pfam" id="PF10615">
    <property type="entry name" value="DUF2470"/>
    <property type="match status" value="1"/>
</dbReference>
<protein>
    <submittedName>
        <fullName evidence="3">Pyridoxamine 5'-phosphate oxidase-like protein</fullName>
    </submittedName>
</protein>
<dbReference type="InterPro" id="IPR037119">
    <property type="entry name" value="Haem_oxidase_HugZ-like_sf"/>
</dbReference>
<dbReference type="Gene3D" id="2.30.110.10">
    <property type="entry name" value="Electron Transport, Fmn-binding Protein, Chain A"/>
    <property type="match status" value="1"/>
</dbReference>
<dbReference type="InterPro" id="IPR019595">
    <property type="entry name" value="DUF2470"/>
</dbReference>
<dbReference type="Proteomes" id="UP000028702">
    <property type="component" value="Unassembled WGS sequence"/>
</dbReference>
<evidence type="ECO:0000259" key="1">
    <source>
        <dbReference type="Pfam" id="PF10615"/>
    </source>
</evidence>
<organism evidence="3 4">
    <name type="scientific">Tepidicaulis marinus</name>
    <dbReference type="NCBI Taxonomy" id="1333998"/>
    <lineage>
        <taxon>Bacteria</taxon>
        <taxon>Pseudomonadati</taxon>
        <taxon>Pseudomonadota</taxon>
        <taxon>Alphaproteobacteria</taxon>
        <taxon>Hyphomicrobiales</taxon>
        <taxon>Parvibaculaceae</taxon>
        <taxon>Tepidicaulis</taxon>
    </lineage>
</organism>
<dbReference type="PANTHER" id="PTHR13343:SF17">
    <property type="entry name" value="CELLULAR REPRESSOR OF E1A-STIMULATED GENES, ISOFORM A"/>
    <property type="match status" value="1"/>
</dbReference>
<feature type="domain" description="CREG-like beta-barrel" evidence="2">
    <location>
        <begin position="10"/>
        <end position="153"/>
    </location>
</feature>
<dbReference type="STRING" id="1333998.M2A_0405"/>
<evidence type="ECO:0000259" key="2">
    <source>
        <dbReference type="Pfam" id="PF13883"/>
    </source>
</evidence>
<accession>A0A081B788</accession>
<gene>
    <name evidence="3" type="ORF">M2A_0405</name>
</gene>
<comment type="caution">
    <text evidence="3">The sequence shown here is derived from an EMBL/GenBank/DDBJ whole genome shotgun (WGS) entry which is preliminary data.</text>
</comment>
<dbReference type="GO" id="GO:0005737">
    <property type="term" value="C:cytoplasm"/>
    <property type="evidence" value="ECO:0007669"/>
    <property type="project" value="UniProtKB-ARBA"/>
</dbReference>
<dbReference type="AlphaFoldDB" id="A0A081B788"/>
<keyword evidence="4" id="KW-1185">Reference proteome</keyword>
<evidence type="ECO:0000313" key="3">
    <source>
        <dbReference type="EMBL" id="GAK43906.1"/>
    </source>
</evidence>
<reference evidence="3 4" key="1">
    <citation type="submission" date="2014-07" db="EMBL/GenBank/DDBJ databases">
        <title>Tepidicaulis marinum gen. nov., sp. nov., a novel marine bacterium denitrifying nitrate to nitrous oxide strictly under microaerobic conditions.</title>
        <authorList>
            <person name="Takeuchi M."/>
            <person name="Yamagishi T."/>
            <person name="Kamagata Y."/>
            <person name="Oshima K."/>
            <person name="Hattori M."/>
            <person name="Katayama T."/>
            <person name="Hanada S."/>
            <person name="Tamaki H."/>
            <person name="Marumo K."/>
            <person name="Maeda H."/>
            <person name="Nedachi M."/>
            <person name="Iwasaki W."/>
            <person name="Suwa Y."/>
            <person name="Sakata S."/>
        </authorList>
    </citation>
    <scope>NUCLEOTIDE SEQUENCE [LARGE SCALE GENOMIC DNA]</scope>
    <source>
        <strain evidence="3 4">MA2</strain>
    </source>
</reference>
<dbReference type="EMBL" id="BBIO01000001">
    <property type="protein sequence ID" value="GAK43906.1"/>
    <property type="molecule type" value="Genomic_DNA"/>
</dbReference>
<dbReference type="Pfam" id="PF13883">
    <property type="entry name" value="CREG_beta-barrel"/>
    <property type="match status" value="1"/>
</dbReference>
<dbReference type="RefSeq" id="WP_045442156.1">
    <property type="nucleotide sequence ID" value="NZ_BBIO01000001.1"/>
</dbReference>
<dbReference type="InterPro" id="IPR012349">
    <property type="entry name" value="Split_barrel_FMN-bd"/>
</dbReference>
<name>A0A081B788_9HYPH</name>
<evidence type="ECO:0000313" key="4">
    <source>
        <dbReference type="Proteomes" id="UP000028702"/>
    </source>
</evidence>
<dbReference type="InterPro" id="IPR055343">
    <property type="entry name" value="CREG_beta-barrel"/>
</dbReference>
<dbReference type="PANTHER" id="PTHR13343">
    <property type="entry name" value="CREG1 PROTEIN"/>
    <property type="match status" value="1"/>
</dbReference>
<proteinExistence type="predicted"/>
<sequence length="263" mass="28152">MTLAQKKPEKSALAVTARQLIRAGRFVPLATQEAKNGAPFVSLAQTACLMDAAPLLLISRLAAHTRHIEANPEISLLFETPGAEGAERMNLARVSVQGRAEKLEGEEAARAKARFTALHPETRDYDTALDFSYYALRPSGGRIVEGFGRIGNLSAADLTFPLEGAEALVEGAEGISAHMNEDHADAIALYAVKLLGRQEGAWRMSGIDPEGADLVLDTEVPGDGTPTGKGRHFARLDFPAPVFTPTEARQMLVALVKEARAKA</sequence>
<dbReference type="SUPFAM" id="SSF50475">
    <property type="entry name" value="FMN-binding split barrel"/>
    <property type="match status" value="1"/>
</dbReference>
<dbReference type="eggNOG" id="COG0748">
    <property type="taxonomic scope" value="Bacteria"/>
</dbReference>
<dbReference type="Gene3D" id="3.20.180.10">
    <property type="entry name" value="PNP-oxidase-like"/>
    <property type="match status" value="1"/>
</dbReference>